<evidence type="ECO:0000256" key="1">
    <source>
        <dbReference type="ARBA" id="ARBA00006962"/>
    </source>
</evidence>
<comment type="similarity">
    <text evidence="1">Belongs to the glycosyltransferase 28 family.</text>
</comment>
<evidence type="ECO:0000313" key="6">
    <source>
        <dbReference type="EMBL" id="OGH93058.1"/>
    </source>
</evidence>
<dbReference type="Gene3D" id="3.40.50.2000">
    <property type="entry name" value="Glycogen Phosphorylase B"/>
    <property type="match status" value="1"/>
</dbReference>
<evidence type="ECO:0000259" key="4">
    <source>
        <dbReference type="Pfam" id="PF00534"/>
    </source>
</evidence>
<dbReference type="InterPro" id="IPR009695">
    <property type="entry name" value="Diacylglyc_glucosyltr_N"/>
</dbReference>
<keyword evidence="2" id="KW-0328">Glycosyltransferase</keyword>
<dbReference type="InterPro" id="IPR001296">
    <property type="entry name" value="Glyco_trans_1"/>
</dbReference>
<gene>
    <name evidence="6" type="ORF">A2563_04750</name>
</gene>
<keyword evidence="3" id="KW-0808">Transferase</keyword>
<feature type="domain" description="Diacylglycerol glucosyltransferase N-terminal" evidence="5">
    <location>
        <begin position="18"/>
        <end position="166"/>
    </location>
</feature>
<comment type="caution">
    <text evidence="6">The sequence shown here is derived from an EMBL/GenBank/DDBJ whole genome shotgun (WGS) entry which is preliminary data.</text>
</comment>
<evidence type="ECO:0000259" key="5">
    <source>
        <dbReference type="Pfam" id="PF06925"/>
    </source>
</evidence>
<evidence type="ECO:0000256" key="3">
    <source>
        <dbReference type="ARBA" id="ARBA00022679"/>
    </source>
</evidence>
<dbReference type="Proteomes" id="UP000176634">
    <property type="component" value="Unassembled WGS sequence"/>
</dbReference>
<dbReference type="GO" id="GO:0016758">
    <property type="term" value="F:hexosyltransferase activity"/>
    <property type="evidence" value="ECO:0007669"/>
    <property type="project" value="InterPro"/>
</dbReference>
<dbReference type="PANTHER" id="PTHR43025">
    <property type="entry name" value="MONOGALACTOSYLDIACYLGLYCEROL SYNTHASE"/>
    <property type="match status" value="1"/>
</dbReference>
<dbReference type="GO" id="GO:0016020">
    <property type="term" value="C:membrane"/>
    <property type="evidence" value="ECO:0007669"/>
    <property type="project" value="GOC"/>
</dbReference>
<feature type="domain" description="Glycosyl transferase family 1" evidence="4">
    <location>
        <begin position="188"/>
        <end position="341"/>
    </location>
</feature>
<sequence length="362" mass="41099">MLNSKKLLIISCSTGSGHLRAAEALRLTCDKLYPNVEVLHIDMADYLDGISRIYLVSFYNLFSNLIPFSYKLLYYLTNSWLAQIVFRAVSPIIRIGSRKLIKKIEEYKPDLIISTHFLPSLILPNKISTPIDTVITDYHAHKIWLTPKNRNFFVATEEIKIELGKFHIQSTVSGIPIHPNFFEQKDISKLRDKFNIKNNNPIILFMPTSRGKVSPALAINKILNHNFGTALNIVAIAGKNKKRNLDDLEQFKTVEHTNFTIFENVENIDELMKISDIIVGKAGGLTVSEALFLQKPIIIINPIPGQEDYNTSYLEKNHFGLSAKSDNDLVKKIQYILSNPTSINKKSYPDPSKIILDKALMI</sequence>
<dbReference type="EMBL" id="MFRA01000003">
    <property type="protein sequence ID" value="OGH93058.1"/>
    <property type="molecule type" value="Genomic_DNA"/>
</dbReference>
<name>A0A1F6PAB2_9BACT</name>
<protein>
    <recommendedName>
        <fullName evidence="8">Diacylglycerol glucosyltransferase N-terminal domain-containing protein</fullName>
    </recommendedName>
</protein>
<reference evidence="6 7" key="1">
    <citation type="journal article" date="2016" name="Nat. Commun.">
        <title>Thousands of microbial genomes shed light on interconnected biogeochemical processes in an aquifer system.</title>
        <authorList>
            <person name="Anantharaman K."/>
            <person name="Brown C.T."/>
            <person name="Hug L.A."/>
            <person name="Sharon I."/>
            <person name="Castelle C.J."/>
            <person name="Probst A.J."/>
            <person name="Thomas B.C."/>
            <person name="Singh A."/>
            <person name="Wilkins M.J."/>
            <person name="Karaoz U."/>
            <person name="Brodie E.L."/>
            <person name="Williams K.H."/>
            <person name="Hubbard S.S."/>
            <person name="Banfield J.F."/>
        </authorList>
    </citation>
    <scope>NUCLEOTIDE SEQUENCE [LARGE SCALE GENOMIC DNA]</scope>
</reference>
<evidence type="ECO:0000313" key="7">
    <source>
        <dbReference type="Proteomes" id="UP000176634"/>
    </source>
</evidence>
<organism evidence="6 7">
    <name type="scientific">Candidatus Magasanikbacteria bacterium RIFOXYD1_FULL_40_23</name>
    <dbReference type="NCBI Taxonomy" id="1798705"/>
    <lineage>
        <taxon>Bacteria</taxon>
        <taxon>Candidatus Magasanikiibacteriota</taxon>
    </lineage>
</organism>
<dbReference type="AlphaFoldDB" id="A0A1F6PAB2"/>
<evidence type="ECO:0008006" key="8">
    <source>
        <dbReference type="Google" id="ProtNLM"/>
    </source>
</evidence>
<evidence type="ECO:0000256" key="2">
    <source>
        <dbReference type="ARBA" id="ARBA00022676"/>
    </source>
</evidence>
<dbReference type="SUPFAM" id="SSF53756">
    <property type="entry name" value="UDP-Glycosyltransferase/glycogen phosphorylase"/>
    <property type="match status" value="1"/>
</dbReference>
<dbReference type="GO" id="GO:0009247">
    <property type="term" value="P:glycolipid biosynthetic process"/>
    <property type="evidence" value="ECO:0007669"/>
    <property type="project" value="InterPro"/>
</dbReference>
<dbReference type="PANTHER" id="PTHR43025:SF3">
    <property type="entry name" value="MONOGALACTOSYLDIACYLGLYCEROL SYNTHASE 1, CHLOROPLASTIC"/>
    <property type="match status" value="1"/>
</dbReference>
<dbReference type="STRING" id="1798705.A2563_04750"/>
<proteinExistence type="inferred from homology"/>
<accession>A0A1F6PAB2</accession>
<dbReference type="InterPro" id="IPR050519">
    <property type="entry name" value="Glycosyltransf_28_UgtP"/>
</dbReference>
<dbReference type="Pfam" id="PF00534">
    <property type="entry name" value="Glycos_transf_1"/>
    <property type="match status" value="1"/>
</dbReference>
<dbReference type="Pfam" id="PF06925">
    <property type="entry name" value="MGDG_synth"/>
    <property type="match status" value="1"/>
</dbReference>